<evidence type="ECO:0000313" key="2">
    <source>
        <dbReference type="EMBL" id="KAK7402980.1"/>
    </source>
</evidence>
<comment type="similarity">
    <text evidence="1">Belongs to the asaB hydroxylase/desaturase family.</text>
</comment>
<dbReference type="Proteomes" id="UP001498476">
    <property type="component" value="Unassembled WGS sequence"/>
</dbReference>
<dbReference type="PANTHER" id="PTHR34598">
    <property type="entry name" value="BLL6449 PROTEIN"/>
    <property type="match status" value="1"/>
</dbReference>
<keyword evidence="3" id="KW-1185">Reference proteome</keyword>
<protein>
    <submittedName>
        <fullName evidence="2">Uncharacterized protein</fullName>
    </submittedName>
</protein>
<name>A0ABR1GML8_9HYPO</name>
<proteinExistence type="inferred from homology"/>
<organism evidence="2 3">
    <name type="scientific">Neonectria punicea</name>
    <dbReference type="NCBI Taxonomy" id="979145"/>
    <lineage>
        <taxon>Eukaryota</taxon>
        <taxon>Fungi</taxon>
        <taxon>Dikarya</taxon>
        <taxon>Ascomycota</taxon>
        <taxon>Pezizomycotina</taxon>
        <taxon>Sordariomycetes</taxon>
        <taxon>Hypocreomycetidae</taxon>
        <taxon>Hypocreales</taxon>
        <taxon>Nectriaceae</taxon>
        <taxon>Neonectria</taxon>
    </lineage>
</organism>
<dbReference type="PANTHER" id="PTHR34598:SF3">
    <property type="entry name" value="OXIDOREDUCTASE AN1597"/>
    <property type="match status" value="1"/>
</dbReference>
<dbReference type="InterPro" id="IPR044053">
    <property type="entry name" value="AsaB-like"/>
</dbReference>
<reference evidence="2 3" key="1">
    <citation type="journal article" date="2025" name="Microbiol. Resour. Announc.">
        <title>Draft genome sequences for Neonectria magnoliae and Neonectria punicea, canker pathogens of Liriodendron tulipifera and Acer saccharum in West Virginia.</title>
        <authorList>
            <person name="Petronek H.M."/>
            <person name="Kasson M.T."/>
            <person name="Metheny A.M."/>
            <person name="Stauder C.M."/>
            <person name="Lovett B."/>
            <person name="Lynch S.C."/>
            <person name="Garnas J.R."/>
            <person name="Kasson L.R."/>
            <person name="Stajich J.E."/>
        </authorList>
    </citation>
    <scope>NUCLEOTIDE SEQUENCE [LARGE SCALE GENOMIC DNA]</scope>
    <source>
        <strain evidence="2 3">NRRL 64653</strain>
    </source>
</reference>
<sequence length="167" mass="18937">MDANVSLLRLSGHERASLPYTQWKDDFKTEKPYEIISQVPEGCPQKNFTLGPAPEQVIHDLRGQESEFNLNDNGFEVRRNEISMTSFGQDDVESHYLPAIKPLLQDVDPGSEVDNFDWRLRSSDKNQTKHEQGARIDLNDQGLVLAPVHAVHNGSSHHKIKTARQSH</sequence>
<dbReference type="EMBL" id="JAZAVJ010000269">
    <property type="protein sequence ID" value="KAK7402980.1"/>
    <property type="molecule type" value="Genomic_DNA"/>
</dbReference>
<evidence type="ECO:0000256" key="1">
    <source>
        <dbReference type="ARBA" id="ARBA00023604"/>
    </source>
</evidence>
<comment type="caution">
    <text evidence="2">The sequence shown here is derived from an EMBL/GenBank/DDBJ whole genome shotgun (WGS) entry which is preliminary data.</text>
</comment>
<gene>
    <name evidence="2" type="ORF">QQX98_011256</name>
</gene>
<evidence type="ECO:0000313" key="3">
    <source>
        <dbReference type="Proteomes" id="UP001498476"/>
    </source>
</evidence>
<accession>A0ABR1GML8</accession>